<keyword evidence="4" id="KW-1185">Reference proteome</keyword>
<feature type="region of interest" description="Disordered" evidence="2">
    <location>
        <begin position="271"/>
        <end position="314"/>
    </location>
</feature>
<gene>
    <name evidence="3" type="ORF">QBC42DRAFT_279761</name>
</gene>
<evidence type="ECO:0000256" key="1">
    <source>
        <dbReference type="SAM" id="Coils"/>
    </source>
</evidence>
<organism evidence="3 4">
    <name type="scientific">Cladorrhinum samala</name>
    <dbReference type="NCBI Taxonomy" id="585594"/>
    <lineage>
        <taxon>Eukaryota</taxon>
        <taxon>Fungi</taxon>
        <taxon>Dikarya</taxon>
        <taxon>Ascomycota</taxon>
        <taxon>Pezizomycotina</taxon>
        <taxon>Sordariomycetes</taxon>
        <taxon>Sordariomycetidae</taxon>
        <taxon>Sordariales</taxon>
        <taxon>Podosporaceae</taxon>
        <taxon>Cladorrhinum</taxon>
    </lineage>
</organism>
<evidence type="ECO:0000313" key="3">
    <source>
        <dbReference type="EMBL" id="KAK4457142.1"/>
    </source>
</evidence>
<feature type="compositionally biased region" description="Polar residues" evidence="2">
    <location>
        <begin position="285"/>
        <end position="295"/>
    </location>
</feature>
<sequence>MQNDDIDDESTQPFTPGSREVGEFDDDKIDEHLTDRLDDRDDCDFPSIYDLDDDDERHCKINLTDRTSVVAWEDLNGQMQHTPDLRIDLHVDASEGQAIFALHGCVFLKGGKPNKLNLHLLIYPENTQFVEYNGSTAPPVPETERLPFNTFLCLRFNMTQPPSLVVPKDRALVPKARSEGLLNTMKALASIRDLTIYLNILQLVPETRCQLSMLPSVFLFNDLKTDERWADIDRLYHGIGGEVVRLGDVATAPSPCSNNDNNTVILETVEQRVEESSPPPYTGKSPLQSPVQLFTPSDRKRRRTSEPLPPSTTDKRILLAFNQVVKRNAELEMRIEQLEKAVQESAAHSPCRYDSEEVEHIINHIDDRIDDQLTGVHIELEDKVMEGTQQLVAEKTEETQEELWKELRQELMEEMRYEVKQELKQELKEELMAEIKMDLFKNMAQAMMSAACAGNEKARMSFGAGSQML</sequence>
<name>A0AAV9H8R8_9PEZI</name>
<protein>
    <submittedName>
        <fullName evidence="3">Uncharacterized protein</fullName>
    </submittedName>
</protein>
<keyword evidence="1" id="KW-0175">Coiled coil</keyword>
<accession>A0AAV9H8R8</accession>
<comment type="caution">
    <text evidence="3">The sequence shown here is derived from an EMBL/GenBank/DDBJ whole genome shotgun (WGS) entry which is preliminary data.</text>
</comment>
<dbReference type="EMBL" id="MU865134">
    <property type="protein sequence ID" value="KAK4457142.1"/>
    <property type="molecule type" value="Genomic_DNA"/>
</dbReference>
<dbReference type="AlphaFoldDB" id="A0AAV9H8R8"/>
<evidence type="ECO:0000256" key="2">
    <source>
        <dbReference type="SAM" id="MobiDB-lite"/>
    </source>
</evidence>
<feature type="coiled-coil region" evidence="1">
    <location>
        <begin position="321"/>
        <end position="348"/>
    </location>
</feature>
<feature type="compositionally biased region" description="Acidic residues" evidence="2">
    <location>
        <begin position="1"/>
        <end position="10"/>
    </location>
</feature>
<reference evidence="3" key="1">
    <citation type="journal article" date="2023" name="Mol. Phylogenet. Evol.">
        <title>Genome-scale phylogeny and comparative genomics of the fungal order Sordariales.</title>
        <authorList>
            <person name="Hensen N."/>
            <person name="Bonometti L."/>
            <person name="Westerberg I."/>
            <person name="Brannstrom I.O."/>
            <person name="Guillou S."/>
            <person name="Cros-Aarteil S."/>
            <person name="Calhoun S."/>
            <person name="Haridas S."/>
            <person name="Kuo A."/>
            <person name="Mondo S."/>
            <person name="Pangilinan J."/>
            <person name="Riley R."/>
            <person name="LaButti K."/>
            <person name="Andreopoulos B."/>
            <person name="Lipzen A."/>
            <person name="Chen C."/>
            <person name="Yan M."/>
            <person name="Daum C."/>
            <person name="Ng V."/>
            <person name="Clum A."/>
            <person name="Steindorff A."/>
            <person name="Ohm R.A."/>
            <person name="Martin F."/>
            <person name="Silar P."/>
            <person name="Natvig D.O."/>
            <person name="Lalanne C."/>
            <person name="Gautier V."/>
            <person name="Ament-Velasquez S.L."/>
            <person name="Kruys A."/>
            <person name="Hutchinson M.I."/>
            <person name="Powell A.J."/>
            <person name="Barry K."/>
            <person name="Miller A.N."/>
            <person name="Grigoriev I.V."/>
            <person name="Debuchy R."/>
            <person name="Gladieux P."/>
            <person name="Hiltunen Thoren M."/>
            <person name="Johannesson H."/>
        </authorList>
    </citation>
    <scope>NUCLEOTIDE SEQUENCE</scope>
    <source>
        <strain evidence="3">PSN324</strain>
    </source>
</reference>
<reference evidence="3" key="2">
    <citation type="submission" date="2023-06" db="EMBL/GenBank/DDBJ databases">
        <authorList>
            <consortium name="Lawrence Berkeley National Laboratory"/>
            <person name="Mondo S.J."/>
            <person name="Hensen N."/>
            <person name="Bonometti L."/>
            <person name="Westerberg I."/>
            <person name="Brannstrom I.O."/>
            <person name="Guillou S."/>
            <person name="Cros-Aarteil S."/>
            <person name="Calhoun S."/>
            <person name="Haridas S."/>
            <person name="Kuo A."/>
            <person name="Pangilinan J."/>
            <person name="Riley R."/>
            <person name="Labutti K."/>
            <person name="Andreopoulos B."/>
            <person name="Lipzen A."/>
            <person name="Chen C."/>
            <person name="Yanf M."/>
            <person name="Daum C."/>
            <person name="Ng V."/>
            <person name="Clum A."/>
            <person name="Steindorff A."/>
            <person name="Ohm R."/>
            <person name="Martin F."/>
            <person name="Silar P."/>
            <person name="Natvig D."/>
            <person name="Lalanne C."/>
            <person name="Gautier V."/>
            <person name="Ament-Velasquez S.L."/>
            <person name="Kruys A."/>
            <person name="Hutchinson M.I."/>
            <person name="Powell A.J."/>
            <person name="Barry K."/>
            <person name="Miller A.N."/>
            <person name="Grigoriev I.V."/>
            <person name="Debuchy R."/>
            <person name="Gladieux P."/>
            <person name="Thoren M.H."/>
            <person name="Johannesson H."/>
        </authorList>
    </citation>
    <scope>NUCLEOTIDE SEQUENCE</scope>
    <source>
        <strain evidence="3">PSN324</strain>
    </source>
</reference>
<evidence type="ECO:0000313" key="4">
    <source>
        <dbReference type="Proteomes" id="UP001321749"/>
    </source>
</evidence>
<feature type="region of interest" description="Disordered" evidence="2">
    <location>
        <begin position="1"/>
        <end position="33"/>
    </location>
</feature>
<proteinExistence type="predicted"/>
<dbReference type="Proteomes" id="UP001321749">
    <property type="component" value="Unassembled WGS sequence"/>
</dbReference>